<keyword evidence="1" id="KW-1133">Transmembrane helix</keyword>
<dbReference type="AlphaFoldDB" id="A0A3S4QNJ9"/>
<feature type="transmembrane region" description="Helical" evidence="1">
    <location>
        <begin position="6"/>
        <end position="31"/>
    </location>
</feature>
<reference evidence="2 3" key="1">
    <citation type="submission" date="2018-12" db="EMBL/GenBank/DDBJ databases">
        <authorList>
            <consortium name="Pathogen Informatics"/>
        </authorList>
    </citation>
    <scope>NUCLEOTIDE SEQUENCE [LARGE SCALE GENOMIC DNA]</scope>
    <source>
        <strain evidence="2 3">NCTC10713</strain>
    </source>
</reference>
<evidence type="ECO:0000313" key="3">
    <source>
        <dbReference type="Proteomes" id="UP000278419"/>
    </source>
</evidence>
<evidence type="ECO:0000256" key="1">
    <source>
        <dbReference type="SAM" id="Phobius"/>
    </source>
</evidence>
<name>A0A3S4QNJ9_STRAP</name>
<keyword evidence="1" id="KW-0812">Transmembrane</keyword>
<protein>
    <submittedName>
        <fullName evidence="2">Uncharacterized protein</fullName>
    </submittedName>
</protein>
<organism evidence="2 3">
    <name type="scientific">Streptococcus anginosus</name>
    <dbReference type="NCBI Taxonomy" id="1328"/>
    <lineage>
        <taxon>Bacteria</taxon>
        <taxon>Bacillati</taxon>
        <taxon>Bacillota</taxon>
        <taxon>Bacilli</taxon>
        <taxon>Lactobacillales</taxon>
        <taxon>Streptococcaceae</taxon>
        <taxon>Streptococcus</taxon>
        <taxon>Streptococcus anginosus group</taxon>
    </lineage>
</organism>
<gene>
    <name evidence="2" type="ORF">NCTC10713_01986</name>
</gene>
<accession>A0A3S4QNJ9</accession>
<evidence type="ECO:0000313" key="2">
    <source>
        <dbReference type="EMBL" id="VED98971.1"/>
    </source>
</evidence>
<proteinExistence type="predicted"/>
<dbReference type="EMBL" id="LR134283">
    <property type="protein sequence ID" value="VED98971.1"/>
    <property type="molecule type" value="Genomic_DNA"/>
</dbReference>
<dbReference type="Proteomes" id="UP000278419">
    <property type="component" value="Chromosome"/>
</dbReference>
<keyword evidence="1" id="KW-0472">Membrane</keyword>
<sequence>MDTAVRVVIALGGVLAIVGLGWVLTGAFDYFAGRKNGNPQMDGSGDDLNDLWRSHRSDCSRSCSSHCSCYACHYILEKSD</sequence>